<reference evidence="2" key="1">
    <citation type="submission" date="2022-08" db="EMBL/GenBank/DDBJ databases">
        <title>Alicyclobacillus dauci DSM2870, complete genome.</title>
        <authorList>
            <person name="Wang Q."/>
            <person name="Cai R."/>
            <person name="Wang Z."/>
        </authorList>
    </citation>
    <scope>NUCLEOTIDE SEQUENCE</scope>
    <source>
        <strain evidence="2">DSM 28700</strain>
    </source>
</reference>
<dbReference type="EMBL" id="CP104064">
    <property type="protein sequence ID" value="WAH37723.1"/>
    <property type="molecule type" value="Genomic_DNA"/>
</dbReference>
<dbReference type="InterPro" id="IPR013785">
    <property type="entry name" value="Aldolase_TIM"/>
</dbReference>
<dbReference type="PANTHER" id="PTHR35787:SF1">
    <property type="entry name" value="GLYCEROL UPTAKE OPERON ANTITERMINATOR REGULATORY PROTEIN"/>
    <property type="match status" value="1"/>
</dbReference>
<dbReference type="Proteomes" id="UP001164803">
    <property type="component" value="Chromosome"/>
</dbReference>
<evidence type="ECO:0000313" key="3">
    <source>
        <dbReference type="Proteomes" id="UP001164803"/>
    </source>
</evidence>
<evidence type="ECO:0000313" key="2">
    <source>
        <dbReference type="EMBL" id="WAH37723.1"/>
    </source>
</evidence>
<organism evidence="2 3">
    <name type="scientific">Alicyclobacillus dauci</name>
    <dbReference type="NCBI Taxonomy" id="1475485"/>
    <lineage>
        <taxon>Bacteria</taxon>
        <taxon>Bacillati</taxon>
        <taxon>Bacillota</taxon>
        <taxon>Bacilli</taxon>
        <taxon>Bacillales</taxon>
        <taxon>Alicyclobacillaceae</taxon>
        <taxon>Alicyclobacillus</taxon>
    </lineage>
</organism>
<evidence type="ECO:0000256" key="1">
    <source>
        <dbReference type="PIRNR" id="PIRNR016897"/>
    </source>
</evidence>
<keyword evidence="1" id="KW-0805">Transcription regulation</keyword>
<keyword evidence="1" id="KW-0694">RNA-binding</keyword>
<comment type="function">
    <text evidence="1">Regulates expression of the glpD operon. In the presence of glycerol 3-phosphate (G3P) causes antitermination of transcription of glpD at the inverted repeat of the leader region to enhance its transcription. Binds and stabilizes glpD leader mRNA.</text>
</comment>
<keyword evidence="3" id="KW-1185">Reference proteome</keyword>
<keyword evidence="1" id="KW-0319">Glycerol metabolism</keyword>
<dbReference type="PIRSF" id="PIRSF016897">
    <property type="entry name" value="GlpP"/>
    <property type="match status" value="1"/>
</dbReference>
<gene>
    <name evidence="2" type="ORF">NZD86_04245</name>
</gene>
<dbReference type="Pfam" id="PF04309">
    <property type="entry name" value="G3P_antiterm"/>
    <property type="match status" value="1"/>
</dbReference>
<proteinExistence type="predicted"/>
<dbReference type="PANTHER" id="PTHR35787">
    <property type="entry name" value="GLYCEROL UPTAKE OPERON ANTITERMINATOR REGULATORY PROTEIN"/>
    <property type="match status" value="1"/>
</dbReference>
<dbReference type="CDD" id="cd00945">
    <property type="entry name" value="Aldolase_Class_I"/>
    <property type="match status" value="1"/>
</dbReference>
<protein>
    <recommendedName>
        <fullName evidence="1">Glycerol uptake operon antiterminator regulatory protein</fullName>
    </recommendedName>
</protein>
<dbReference type="RefSeq" id="WP_268045242.1">
    <property type="nucleotide sequence ID" value="NZ_CP104064.1"/>
</dbReference>
<accession>A0ABY6Z4Y2</accession>
<sequence>MHFDNQRIIPAVRSMKDFDELLNRDFTYMILLETHLAQLPSIMRAAKVRNKKILLHADLVQGLKHDEAATQFLCQMIKPAGLISTHSTVIATAKKHGLLGIQRIFLIDSHSLETSYRVLKSSQPDYIEVLPGVLTDVIREISFGTRIPVLAGGFIRTEAEIVSILESGATAVTTSHRDLWGLSLSINRES</sequence>
<dbReference type="SUPFAM" id="SSF110391">
    <property type="entry name" value="GlpP-like"/>
    <property type="match status" value="1"/>
</dbReference>
<keyword evidence="1" id="KW-0804">Transcription</keyword>
<dbReference type="Gene3D" id="3.20.20.70">
    <property type="entry name" value="Aldolase class I"/>
    <property type="match status" value="1"/>
</dbReference>
<name>A0ABY6Z4Y2_9BACL</name>
<dbReference type="InterPro" id="IPR006699">
    <property type="entry name" value="GlpP"/>
</dbReference>